<accession>A0ABX3MD69</accession>
<organism evidence="1 2">
    <name type="scientific">Xanthomonas axonopodis pv. cajani</name>
    <dbReference type="NCBI Taxonomy" id="487827"/>
    <lineage>
        <taxon>Bacteria</taxon>
        <taxon>Pseudomonadati</taxon>
        <taxon>Pseudomonadota</taxon>
        <taxon>Gammaproteobacteria</taxon>
        <taxon>Lysobacterales</taxon>
        <taxon>Lysobacteraceae</taxon>
        <taxon>Xanthomonas</taxon>
    </lineage>
</organism>
<dbReference type="RefSeq" id="WP_005918303.1">
    <property type="nucleotide sequence ID" value="NZ_LOKQ01000172.1"/>
</dbReference>
<gene>
    <name evidence="1" type="ORF">Xcaj_23245</name>
</gene>
<reference evidence="1 2" key="1">
    <citation type="submission" date="2015-12" db="EMBL/GenBank/DDBJ databases">
        <authorList>
            <person name="Bansal K."/>
            <person name="Midha S."/>
            <person name="Patil P.B."/>
        </authorList>
    </citation>
    <scope>NUCLEOTIDE SEQUENCE [LARGE SCALE GENOMIC DNA]</scope>
    <source>
        <strain evidence="1 2">LMG558</strain>
    </source>
</reference>
<dbReference type="EMBL" id="LOKQ01000172">
    <property type="protein sequence ID" value="OOX15702.1"/>
    <property type="molecule type" value="Genomic_DNA"/>
</dbReference>
<evidence type="ECO:0000313" key="2">
    <source>
        <dbReference type="Proteomes" id="UP000191089"/>
    </source>
</evidence>
<dbReference type="Proteomes" id="UP000191089">
    <property type="component" value="Unassembled WGS sequence"/>
</dbReference>
<name>A0ABX3MD69_9XANT</name>
<evidence type="ECO:0000313" key="1">
    <source>
        <dbReference type="EMBL" id="OOX15702.1"/>
    </source>
</evidence>
<comment type="caution">
    <text evidence="1">The sequence shown here is derived from an EMBL/GenBank/DDBJ whole genome shotgun (WGS) entry which is preliminary data.</text>
</comment>
<protein>
    <submittedName>
        <fullName evidence="1">Uncharacterized protein</fullName>
    </submittedName>
</protein>
<proteinExistence type="predicted"/>
<keyword evidence="2" id="KW-1185">Reference proteome</keyword>
<sequence length="153" mass="16560">MTIRASAFVLKRDIDVPLGSVFTFEENWFFRAQVGDRRNIQDVGINLTDGAQSIELTDPTNAITLAPDLELEYRVIGAIRGPGTPPLASLAWSVGGGHAISMVDKFIALDGGKETTDVRIGHVFFATHWGVWVIDTNGKPISPDPLFVIGADP</sequence>